<dbReference type="Proteomes" id="UP001500889">
    <property type="component" value="Chromosome E"/>
</dbReference>
<protein>
    <submittedName>
        <fullName evidence="1">Uncharacterized protein</fullName>
    </submittedName>
</protein>
<proteinExistence type="predicted"/>
<accession>A0AAU9G5P2</accession>
<organism evidence="1 2">
    <name type="scientific">Drosophila madeirensis</name>
    <name type="common">Fruit fly</name>
    <dbReference type="NCBI Taxonomy" id="30013"/>
    <lineage>
        <taxon>Eukaryota</taxon>
        <taxon>Metazoa</taxon>
        <taxon>Ecdysozoa</taxon>
        <taxon>Arthropoda</taxon>
        <taxon>Hexapoda</taxon>
        <taxon>Insecta</taxon>
        <taxon>Pterygota</taxon>
        <taxon>Neoptera</taxon>
        <taxon>Endopterygota</taxon>
        <taxon>Diptera</taxon>
        <taxon>Brachycera</taxon>
        <taxon>Muscomorpha</taxon>
        <taxon>Ephydroidea</taxon>
        <taxon>Drosophilidae</taxon>
        <taxon>Drosophila</taxon>
        <taxon>Sophophora</taxon>
    </lineage>
</organism>
<name>A0AAU9G5P2_DROMD</name>
<gene>
    <name evidence="1" type="ORF">DMAD_02952</name>
</gene>
<keyword evidence="2" id="KW-1185">Reference proteome</keyword>
<sequence length="146" mass="16696">MFAATLLQRKLSLALPHAFRPVPQMNYSETKAPNLYMWGGGLGKLQGGLKEEEYFTTVNLDLIDKMRDKKAIAEYLPNWDEYNKAINNAALYTTALMNKHKNVREEAFFMSETADNFKTLQGRNQKEEETIVEDVDAAGNMLEQLE</sequence>
<dbReference type="EMBL" id="AP029267">
    <property type="protein sequence ID" value="BFG03818.1"/>
    <property type="molecule type" value="Genomic_DNA"/>
</dbReference>
<evidence type="ECO:0000313" key="1">
    <source>
        <dbReference type="EMBL" id="BFG03818.1"/>
    </source>
</evidence>
<dbReference type="AlphaFoldDB" id="A0AAU9G5P2"/>
<evidence type="ECO:0000313" key="2">
    <source>
        <dbReference type="Proteomes" id="UP001500889"/>
    </source>
</evidence>
<reference evidence="1 2" key="1">
    <citation type="submission" date="2024-02" db="EMBL/GenBank/DDBJ databases">
        <title>A chromosome-level genome assembly of Drosophila madeirensis, a fruit fly species endemic to Madeira island.</title>
        <authorList>
            <person name="Tomihara K."/>
            <person name="Llopart A."/>
            <person name="Yamamoto D."/>
        </authorList>
    </citation>
    <scope>NUCLEOTIDE SEQUENCE [LARGE SCALE GENOMIC DNA]</scope>
    <source>
        <strain evidence="1 2">RF1</strain>
    </source>
</reference>